<dbReference type="Proteomes" id="UP000291121">
    <property type="component" value="Chromosome"/>
</dbReference>
<sequence length="248" mass="27038">MSRLIFATCITASLAGCATDRASESAPIDYTKLSYEEIHFGNAKLPIPQTTMFKADIDDCEDFAQKNYEKALPMKEKLSRIYGPAVDISKALKLSKKMQVVVCMTGLKDASGKGKGWVTLQSQTEVQDSKDSRGPVASADEGSTEDASVDKLGSRIDEIIKKRIVEAWARPPSARRGMLVVLRINMLPDGTITSVSVAKPSGDAPFDNAAMEAVKSISPVSEFNMLKTSEYQPYRSFTITLTPDNLTL</sequence>
<evidence type="ECO:0000256" key="4">
    <source>
        <dbReference type="ARBA" id="ARBA00023136"/>
    </source>
</evidence>
<accession>A0A4P6GMR9</accession>
<dbReference type="InterPro" id="IPR006260">
    <property type="entry name" value="TonB/TolA_C"/>
</dbReference>
<evidence type="ECO:0000256" key="3">
    <source>
        <dbReference type="ARBA" id="ARBA00022989"/>
    </source>
</evidence>
<dbReference type="GO" id="GO:0016020">
    <property type="term" value="C:membrane"/>
    <property type="evidence" value="ECO:0007669"/>
    <property type="project" value="UniProtKB-SubCell"/>
</dbReference>
<evidence type="ECO:0000256" key="1">
    <source>
        <dbReference type="ARBA" id="ARBA00004167"/>
    </source>
</evidence>
<name>A0A4P6GMR9_9PSED</name>
<proteinExistence type="predicted"/>
<evidence type="ECO:0000256" key="5">
    <source>
        <dbReference type="SAM" id="MobiDB-lite"/>
    </source>
</evidence>
<feature type="region of interest" description="Disordered" evidence="5">
    <location>
        <begin position="123"/>
        <end position="149"/>
    </location>
</feature>
<dbReference type="NCBIfam" id="TIGR01352">
    <property type="entry name" value="tonB_Cterm"/>
    <property type="match status" value="1"/>
</dbReference>
<keyword evidence="2" id="KW-0812">Transmembrane</keyword>
<dbReference type="PROSITE" id="PS51257">
    <property type="entry name" value="PROKAR_LIPOPROTEIN"/>
    <property type="match status" value="1"/>
</dbReference>
<keyword evidence="7" id="KW-1185">Reference proteome</keyword>
<comment type="subcellular location">
    <subcellularLocation>
        <location evidence="1">Membrane</location>
        <topology evidence="1">Single-pass membrane protein</topology>
    </subcellularLocation>
</comment>
<keyword evidence="4" id="KW-0472">Membrane</keyword>
<evidence type="ECO:0008006" key="8">
    <source>
        <dbReference type="Google" id="ProtNLM"/>
    </source>
</evidence>
<dbReference type="Gene3D" id="3.30.1150.10">
    <property type="match status" value="1"/>
</dbReference>
<organism evidence="6 7">
    <name type="scientific">Pseudomonas arsenicoxydans</name>
    <dbReference type="NCBI Taxonomy" id="702115"/>
    <lineage>
        <taxon>Bacteria</taxon>
        <taxon>Pseudomonadati</taxon>
        <taxon>Pseudomonadota</taxon>
        <taxon>Gammaproteobacteria</taxon>
        <taxon>Pseudomonadales</taxon>
        <taxon>Pseudomonadaceae</taxon>
        <taxon>Pseudomonas</taxon>
    </lineage>
</organism>
<keyword evidence="3" id="KW-1133">Transmembrane helix</keyword>
<gene>
    <name evidence="6" type="ORF">CUN61_24485</name>
</gene>
<dbReference type="RefSeq" id="WP_208668924.1">
    <property type="nucleotide sequence ID" value="NZ_CP024767.1"/>
</dbReference>
<evidence type="ECO:0000256" key="2">
    <source>
        <dbReference type="ARBA" id="ARBA00022692"/>
    </source>
</evidence>
<reference evidence="6 7" key="1">
    <citation type="submission" date="2017-11" db="EMBL/GenBank/DDBJ databases">
        <title>Genome sequence of Pseudomonas arsenicoxydans ACM1.</title>
        <authorList>
            <person name="Nascimento F.X."/>
        </authorList>
    </citation>
    <scope>NUCLEOTIDE SEQUENCE [LARGE SCALE GENOMIC DNA]</scope>
    <source>
        <strain evidence="6 7">ACM1</strain>
    </source>
</reference>
<dbReference type="Pfam" id="PF13103">
    <property type="entry name" value="TonB_2"/>
    <property type="match status" value="1"/>
</dbReference>
<evidence type="ECO:0000313" key="6">
    <source>
        <dbReference type="EMBL" id="QAY86911.1"/>
    </source>
</evidence>
<dbReference type="EMBL" id="CP024767">
    <property type="protein sequence ID" value="QAY86911.1"/>
    <property type="molecule type" value="Genomic_DNA"/>
</dbReference>
<protein>
    <recommendedName>
        <fullName evidence="8">Cell envelope integrity protein TolA</fullName>
    </recommendedName>
</protein>
<dbReference type="AlphaFoldDB" id="A0A4P6GMR9"/>
<dbReference type="SUPFAM" id="SSF74653">
    <property type="entry name" value="TolA/TonB C-terminal domain"/>
    <property type="match status" value="1"/>
</dbReference>
<evidence type="ECO:0000313" key="7">
    <source>
        <dbReference type="Proteomes" id="UP000291121"/>
    </source>
</evidence>